<organism evidence="1 2">
    <name type="scientific">marine gamma proteobacterium HTCC2143</name>
    <dbReference type="NCBI Taxonomy" id="247633"/>
    <lineage>
        <taxon>Bacteria</taxon>
        <taxon>Pseudomonadati</taxon>
        <taxon>Pseudomonadota</taxon>
        <taxon>Gammaproteobacteria</taxon>
        <taxon>Cellvibrionales</taxon>
        <taxon>Spongiibacteraceae</taxon>
        <taxon>BD1-7 clade</taxon>
    </lineage>
</organism>
<keyword evidence="2" id="KW-1185">Reference proteome</keyword>
<evidence type="ECO:0000313" key="1">
    <source>
        <dbReference type="EMBL" id="EAW31790.1"/>
    </source>
</evidence>
<dbReference type="Proteomes" id="UP000004931">
    <property type="component" value="Unassembled WGS sequence"/>
</dbReference>
<sequence>MKYQLSIKLLFVLPFSYGAPVVAEDMGKNLKTCLAGKYESLCKEDLLTKLQSKQLAIARTEIAKRSNSAAGYVG</sequence>
<evidence type="ECO:0000313" key="2">
    <source>
        <dbReference type="Proteomes" id="UP000004931"/>
    </source>
</evidence>
<comment type="caution">
    <text evidence="1">The sequence shown here is derived from an EMBL/GenBank/DDBJ whole genome shotgun (WGS) entry which is preliminary data.</text>
</comment>
<reference evidence="1 2" key="1">
    <citation type="journal article" date="2010" name="J. Bacteriol.">
        <title>Genome sequence of the oligotrophic marine Gammaproteobacterium HTCC2143, isolated from the Oregon Coast.</title>
        <authorList>
            <person name="Oh H.M."/>
            <person name="Kang I."/>
            <person name="Ferriera S."/>
            <person name="Giovannoni S.J."/>
            <person name="Cho J.C."/>
        </authorList>
    </citation>
    <scope>NUCLEOTIDE SEQUENCE [LARGE SCALE GENOMIC DNA]</scope>
    <source>
        <strain evidence="1 2">HTCC2143</strain>
    </source>
</reference>
<dbReference type="STRING" id="247633.GP2143_05050"/>
<gene>
    <name evidence="1" type="ORF">GP2143_05050</name>
</gene>
<dbReference type="OrthoDB" id="6019510at2"/>
<accession>A0YB60</accession>
<dbReference type="AlphaFoldDB" id="A0YB60"/>
<proteinExistence type="predicted"/>
<protein>
    <submittedName>
        <fullName evidence="1">Uncharacterized protein</fullName>
    </submittedName>
</protein>
<dbReference type="EMBL" id="AAVT01000002">
    <property type="protein sequence ID" value="EAW31790.1"/>
    <property type="molecule type" value="Genomic_DNA"/>
</dbReference>
<name>A0YB60_9GAMM</name>